<keyword evidence="3 6" id="KW-1133">Transmembrane helix</keyword>
<evidence type="ECO:0000313" key="8">
    <source>
        <dbReference type="Proteomes" id="UP000078237"/>
    </source>
</evidence>
<comment type="caution">
    <text evidence="7">The sequence shown here is derived from an EMBL/GenBank/DDBJ whole genome shotgun (WGS) entry which is preliminary data.</text>
</comment>
<reference evidence="7 8" key="1">
    <citation type="journal article" date="2016" name="Genome Announc.">
        <title>Genome Sequence of Madurella mycetomatis mm55, Isolated from a Human Mycetoma Case in Sudan.</title>
        <authorList>
            <person name="Smit S."/>
            <person name="Derks M.F."/>
            <person name="Bervoets S."/>
            <person name="Fahal A."/>
            <person name="van Leeuwen W."/>
            <person name="van Belkum A."/>
            <person name="van de Sande W.W."/>
        </authorList>
    </citation>
    <scope>NUCLEOTIDE SEQUENCE [LARGE SCALE GENOMIC DNA]</scope>
    <source>
        <strain evidence="8">mm55</strain>
    </source>
</reference>
<evidence type="ECO:0008006" key="9">
    <source>
        <dbReference type="Google" id="ProtNLM"/>
    </source>
</evidence>
<keyword evidence="4 6" id="KW-0472">Membrane</keyword>
<sequence length="321" mass="35407">MAPQTEIPVAANVLGPVVCSGLYPSSGIAQEISRSLRSQLIPQIWTNWRTKSTDGLPGNMMFLWALSGIPFGVYAIAQNFNIPLQVQPHIFSSLCLISWSQTLLYHRKWPSWRVWLLTIVVFSIFASVEIALIFTLKPLYDDGNAIPITAVGAIAAVLLAAGLLPPYGEIWKRRGRVIGINWIFLSMDWFGAFFSLMALVAQRTFDALGGVLYIVCCLLEIGIVLSHLIWLARTRKIRNDAAAQGKTFDDVAADYKARGVAFKFAERKGRKHRGRRARAGETRSVKSGGGKGSDGEKTAPSGNMQVPFTKRSFPHSADDRV</sequence>
<feature type="transmembrane region" description="Helical" evidence="6">
    <location>
        <begin position="207"/>
        <end position="230"/>
    </location>
</feature>
<keyword evidence="8" id="KW-1185">Reference proteome</keyword>
<dbReference type="OrthoDB" id="407617at2759"/>
<gene>
    <name evidence="7" type="ORF">MMYC01_202054</name>
</gene>
<dbReference type="InterPro" id="IPR051415">
    <property type="entry name" value="LAAT-1"/>
</dbReference>
<evidence type="ECO:0000256" key="5">
    <source>
        <dbReference type="SAM" id="MobiDB-lite"/>
    </source>
</evidence>
<feature type="transmembrane region" description="Helical" evidence="6">
    <location>
        <begin position="179"/>
        <end position="201"/>
    </location>
</feature>
<feature type="compositionally biased region" description="Basic residues" evidence="5">
    <location>
        <begin position="268"/>
        <end position="277"/>
    </location>
</feature>
<feature type="transmembrane region" description="Helical" evidence="6">
    <location>
        <begin position="114"/>
        <end position="134"/>
    </location>
</feature>
<organism evidence="7 8">
    <name type="scientific">Madurella mycetomatis</name>
    <dbReference type="NCBI Taxonomy" id="100816"/>
    <lineage>
        <taxon>Eukaryota</taxon>
        <taxon>Fungi</taxon>
        <taxon>Dikarya</taxon>
        <taxon>Ascomycota</taxon>
        <taxon>Pezizomycotina</taxon>
        <taxon>Sordariomycetes</taxon>
        <taxon>Sordariomycetidae</taxon>
        <taxon>Sordariales</taxon>
        <taxon>Sordariales incertae sedis</taxon>
        <taxon>Madurella</taxon>
    </lineage>
</organism>
<dbReference type="InterPro" id="IPR006603">
    <property type="entry name" value="PQ-loop_rpt"/>
</dbReference>
<dbReference type="PANTHER" id="PTHR16201:SF37">
    <property type="entry name" value="PQ-LOOP REPEAT-CONTAINING PROTEIN"/>
    <property type="match status" value="1"/>
</dbReference>
<accession>A0A175WD82</accession>
<dbReference type="EMBL" id="LCTW02000048">
    <property type="protein sequence ID" value="KXX80874.1"/>
    <property type="molecule type" value="Genomic_DNA"/>
</dbReference>
<protein>
    <recommendedName>
        <fullName evidence="9">PQ-loop-domain-containing protein</fullName>
    </recommendedName>
</protein>
<dbReference type="Proteomes" id="UP000078237">
    <property type="component" value="Unassembled WGS sequence"/>
</dbReference>
<dbReference type="GO" id="GO:0016020">
    <property type="term" value="C:membrane"/>
    <property type="evidence" value="ECO:0007669"/>
    <property type="project" value="UniProtKB-SubCell"/>
</dbReference>
<evidence type="ECO:0000256" key="6">
    <source>
        <dbReference type="SAM" id="Phobius"/>
    </source>
</evidence>
<dbReference type="SMART" id="SM00679">
    <property type="entry name" value="CTNS"/>
    <property type="match status" value="2"/>
</dbReference>
<keyword evidence="2 6" id="KW-0812">Transmembrane</keyword>
<feature type="region of interest" description="Disordered" evidence="5">
    <location>
        <begin position="268"/>
        <end position="321"/>
    </location>
</feature>
<dbReference type="PANTHER" id="PTHR16201">
    <property type="entry name" value="SEVEN TRANSMEMBRANE PROTEIN 1-RELATED"/>
    <property type="match status" value="1"/>
</dbReference>
<dbReference type="Pfam" id="PF04193">
    <property type="entry name" value="PQ-loop"/>
    <property type="match status" value="1"/>
</dbReference>
<dbReference type="Gene3D" id="1.20.1280.290">
    <property type="match status" value="1"/>
</dbReference>
<comment type="subcellular location">
    <subcellularLocation>
        <location evidence="1">Membrane</location>
        <topology evidence="1">Multi-pass membrane protein</topology>
    </subcellularLocation>
</comment>
<evidence type="ECO:0000256" key="3">
    <source>
        <dbReference type="ARBA" id="ARBA00022989"/>
    </source>
</evidence>
<dbReference type="AlphaFoldDB" id="A0A175WD82"/>
<evidence type="ECO:0000256" key="4">
    <source>
        <dbReference type="ARBA" id="ARBA00023136"/>
    </source>
</evidence>
<evidence type="ECO:0000256" key="1">
    <source>
        <dbReference type="ARBA" id="ARBA00004141"/>
    </source>
</evidence>
<evidence type="ECO:0000256" key="2">
    <source>
        <dbReference type="ARBA" id="ARBA00022692"/>
    </source>
</evidence>
<feature type="transmembrane region" description="Helical" evidence="6">
    <location>
        <begin position="146"/>
        <end position="167"/>
    </location>
</feature>
<dbReference type="VEuPathDB" id="FungiDB:MMYC01_202054"/>
<evidence type="ECO:0000313" key="7">
    <source>
        <dbReference type="EMBL" id="KXX80874.1"/>
    </source>
</evidence>
<feature type="transmembrane region" description="Helical" evidence="6">
    <location>
        <begin position="61"/>
        <end position="80"/>
    </location>
</feature>
<proteinExistence type="predicted"/>
<name>A0A175WD82_9PEZI</name>